<dbReference type="AlphaFoldDB" id="A0AAV2CAD7"/>
<keyword evidence="2" id="KW-1185">Reference proteome</keyword>
<evidence type="ECO:0000313" key="1">
    <source>
        <dbReference type="EMBL" id="CAL1352964.1"/>
    </source>
</evidence>
<dbReference type="PANTHER" id="PTHR31170:SF20">
    <property type="entry name" value="DUF247 DOMAIN PROTEIN"/>
    <property type="match status" value="1"/>
</dbReference>
<gene>
    <name evidence="1" type="ORF">LTRI10_LOCUS895</name>
</gene>
<protein>
    <submittedName>
        <fullName evidence="1">Uncharacterized protein</fullName>
    </submittedName>
</protein>
<dbReference type="PANTHER" id="PTHR31170">
    <property type="entry name" value="BNAC04G53230D PROTEIN"/>
    <property type="match status" value="1"/>
</dbReference>
<dbReference type="Proteomes" id="UP001497516">
    <property type="component" value="Chromosome 1"/>
</dbReference>
<dbReference type="Pfam" id="PF03140">
    <property type="entry name" value="DUF247"/>
    <property type="match status" value="1"/>
</dbReference>
<reference evidence="1 2" key="1">
    <citation type="submission" date="2024-04" db="EMBL/GenBank/DDBJ databases">
        <authorList>
            <person name="Fracassetti M."/>
        </authorList>
    </citation>
    <scope>NUCLEOTIDE SEQUENCE [LARGE SCALE GENOMIC DNA]</scope>
</reference>
<sequence length="497" mass="56133">MAPSSSSADSVINSSFTVKNWVAHVNGSLDQDLESVTEHSFSIFQVPDNLRSQNPEAYAPQLIAIGPLHHFKPELYPMQTFKLAAAKRAHSSLHLPSFPEFVRCLSTLLPAIRCSYDKHLEISDEALAWIVAIDGLFLLDYLHNYGELRHSSRRHFLDSSERKVNGDSVVKDVLMLENQIPLSLLMEVETKYADSSISEPLTVLLFAFCCKLSPFDLHETYPDVGLIEPRHLLDVMYQLIWLKDKPLDERARMGRTTKAAMRIAEEFVADLWDEAKDANIGLIQSVAAPVDRVVRLSKALGISERLRKAIGEDEEEVLLPTASQLRSVGLQFGCTRDGIRSLRYDTNLKMLWLPAFTWNPNCEVLIRNLAAYELMAKSENLIVNRWVQLMSCLVRSAADVMILKEERIIVLPTDTEDGKIVELFVGMAGSGDPEDKTGFDDHVKVVNEHYNSHRKIKMSKVVKKYLKVSWDVAKVMAAVLLLVMLGVQTFCDVYKCR</sequence>
<evidence type="ECO:0000313" key="2">
    <source>
        <dbReference type="Proteomes" id="UP001497516"/>
    </source>
</evidence>
<name>A0AAV2CAD7_9ROSI</name>
<proteinExistence type="predicted"/>
<accession>A0AAV2CAD7</accession>
<organism evidence="1 2">
    <name type="scientific">Linum trigynum</name>
    <dbReference type="NCBI Taxonomy" id="586398"/>
    <lineage>
        <taxon>Eukaryota</taxon>
        <taxon>Viridiplantae</taxon>
        <taxon>Streptophyta</taxon>
        <taxon>Embryophyta</taxon>
        <taxon>Tracheophyta</taxon>
        <taxon>Spermatophyta</taxon>
        <taxon>Magnoliopsida</taxon>
        <taxon>eudicotyledons</taxon>
        <taxon>Gunneridae</taxon>
        <taxon>Pentapetalae</taxon>
        <taxon>rosids</taxon>
        <taxon>fabids</taxon>
        <taxon>Malpighiales</taxon>
        <taxon>Linaceae</taxon>
        <taxon>Linum</taxon>
    </lineage>
</organism>
<dbReference type="InterPro" id="IPR004158">
    <property type="entry name" value="DUF247_pln"/>
</dbReference>
<dbReference type="EMBL" id="OZ034813">
    <property type="protein sequence ID" value="CAL1352964.1"/>
    <property type="molecule type" value="Genomic_DNA"/>
</dbReference>